<feature type="compositionally biased region" description="Basic residues" evidence="1">
    <location>
        <begin position="225"/>
        <end position="238"/>
    </location>
</feature>
<accession>A0A8J8NVI4</accession>
<sequence length="455" mass="48974">MNFNDPPGSVTAMMLKAERDLAAQALPLSTIKESATSRFSNSQAQQMHPAYQQYSNNGLRGQPNAKPMSQSNGASSRFKGGSISGAGEGIMFPPTNVGSRGGVGGTAARTRKSGGSKQISPRRSERTLEHAEPSNQTFSYPPPQQRDQNKLSKLGEISPAGSRHRLPQTPTTINNNNIVININKNYNAAMIAGSKLKQVQEETFEDGGHPGEDGRTNSTSSVNQLHHHNTDRRSKMSRKQPNYGDQGLITPQKRGQASMGGGKQQVYMSGGAIQQLRISDQAKNKYLNGFNPQSGIPQGMRIAGGQTGRFALKKISQRKLRSLSPREALLESSYASPGLGGPPTHGNQRVAFYQNNPIAMNDSLDNSVSNMGYNNDDVSGNPFSQTHTGKFSFTGGNVNQSLNSGRDGQTAAMSKTNNGFNYSSHIAANGGAVPNGMQQTNFKANPYQKKFVRIQ</sequence>
<feature type="compositionally biased region" description="Basic and acidic residues" evidence="1">
    <location>
        <begin position="206"/>
        <end position="215"/>
    </location>
</feature>
<evidence type="ECO:0000313" key="3">
    <source>
        <dbReference type="Proteomes" id="UP000785679"/>
    </source>
</evidence>
<comment type="caution">
    <text evidence="2">The sequence shown here is derived from an EMBL/GenBank/DDBJ whole genome shotgun (WGS) entry which is preliminary data.</text>
</comment>
<feature type="region of interest" description="Disordered" evidence="1">
    <location>
        <begin position="54"/>
        <end position="149"/>
    </location>
</feature>
<dbReference type="Proteomes" id="UP000785679">
    <property type="component" value="Unassembled WGS sequence"/>
</dbReference>
<organism evidence="2 3">
    <name type="scientific">Halteria grandinella</name>
    <dbReference type="NCBI Taxonomy" id="5974"/>
    <lineage>
        <taxon>Eukaryota</taxon>
        <taxon>Sar</taxon>
        <taxon>Alveolata</taxon>
        <taxon>Ciliophora</taxon>
        <taxon>Intramacronucleata</taxon>
        <taxon>Spirotrichea</taxon>
        <taxon>Stichotrichia</taxon>
        <taxon>Sporadotrichida</taxon>
        <taxon>Halteriidae</taxon>
        <taxon>Halteria</taxon>
    </lineage>
</organism>
<dbReference type="EMBL" id="RRYP01006483">
    <property type="protein sequence ID" value="TNV81165.1"/>
    <property type="molecule type" value="Genomic_DNA"/>
</dbReference>
<reference evidence="2" key="1">
    <citation type="submission" date="2019-06" db="EMBL/GenBank/DDBJ databases">
        <authorList>
            <person name="Zheng W."/>
        </authorList>
    </citation>
    <scope>NUCLEOTIDE SEQUENCE</scope>
    <source>
        <strain evidence="2">QDHG01</strain>
    </source>
</reference>
<evidence type="ECO:0000313" key="2">
    <source>
        <dbReference type="EMBL" id="TNV81165.1"/>
    </source>
</evidence>
<feature type="region of interest" description="Disordered" evidence="1">
    <location>
        <begin position="201"/>
        <end position="263"/>
    </location>
</feature>
<feature type="compositionally biased region" description="Basic and acidic residues" evidence="1">
    <location>
        <begin position="122"/>
        <end position="132"/>
    </location>
</feature>
<dbReference type="AlphaFoldDB" id="A0A8J8NVI4"/>
<gene>
    <name evidence="2" type="ORF">FGO68_gene14459</name>
</gene>
<evidence type="ECO:0000256" key="1">
    <source>
        <dbReference type="SAM" id="MobiDB-lite"/>
    </source>
</evidence>
<proteinExistence type="predicted"/>
<protein>
    <submittedName>
        <fullName evidence="2">Uncharacterized protein</fullName>
    </submittedName>
</protein>
<keyword evidence="3" id="KW-1185">Reference proteome</keyword>
<name>A0A8J8NVI4_HALGN</name>